<sequence length="102" mass="11514">MIPENDLLKENLSIIILELAKQAEVGKSFSEKEMAYADQIAQMVEWVEDAGEYGLAYENIVCLLESYSFILSGSAAVKLLEVGVIFGFKTELDKDERFDRRS</sequence>
<accession>A0A6B3KMW5</accession>
<evidence type="ECO:0000313" key="1">
    <source>
        <dbReference type="EMBL" id="NEK74997.1"/>
    </source>
</evidence>
<dbReference type="RefSeq" id="WP_039419025.1">
    <property type="nucleotide sequence ID" value="NZ_CP167827.1"/>
</dbReference>
<dbReference type="EMBL" id="JAAGYV010000237">
    <property type="protein sequence ID" value="NEK74997.1"/>
    <property type="molecule type" value="Genomic_DNA"/>
</dbReference>
<reference evidence="1" key="1">
    <citation type="submission" date="2019-11" db="EMBL/GenBank/DDBJ databases">
        <title>Genome-resolved metagenomics to study the prevalence of co-infection and intraspecific heterogeneity among plant pathogen metapopulations.</title>
        <authorList>
            <person name="Newberry E."/>
            <person name="Bhandari R."/>
            <person name="Kemble J."/>
            <person name="Sikora E."/>
            <person name="Potnis N."/>
        </authorList>
    </citation>
    <scope>NUCLEOTIDE SEQUENCE</scope>
    <source>
        <strain evidence="1">Xe_Pep_Tuscaloosa_18b</strain>
    </source>
</reference>
<name>A0A6B3KMW5_XANEU</name>
<proteinExistence type="predicted"/>
<organism evidence="1">
    <name type="scientific">Xanthomonas euvesicatoria</name>
    <dbReference type="NCBI Taxonomy" id="456327"/>
    <lineage>
        <taxon>Bacteria</taxon>
        <taxon>Pseudomonadati</taxon>
        <taxon>Pseudomonadota</taxon>
        <taxon>Gammaproteobacteria</taxon>
        <taxon>Lysobacterales</taxon>
        <taxon>Lysobacteraceae</taxon>
        <taxon>Xanthomonas</taxon>
    </lineage>
</organism>
<protein>
    <submittedName>
        <fullName evidence="1">Uncharacterized protein</fullName>
    </submittedName>
</protein>
<dbReference type="AlphaFoldDB" id="A0A6B3KMW5"/>
<comment type="caution">
    <text evidence="1">The sequence shown here is derived from an EMBL/GenBank/DDBJ whole genome shotgun (WGS) entry which is preliminary data.</text>
</comment>
<gene>
    <name evidence="1" type="ORF">G3W62_19910</name>
</gene>